<dbReference type="SUPFAM" id="SSF47413">
    <property type="entry name" value="lambda repressor-like DNA-binding domains"/>
    <property type="match status" value="1"/>
</dbReference>
<sequence length="279" mass="31103">MKQTKTLSPAVQHFGDYLREWRQRRRMSQLDLALEAEISTRHLSFLETGRSQPSRDMVQLLAEKLDMPLRERNVMLASAGFAPVYSERSLDDPALQSMRGAIDLVLKGHEPYPALAVDRHWSLVATNEALHALVQGVDPALLKPPVNVLRLSVHPAGLARRIVNFSEWRDHLIARLHHQVNVTGDAVLSALIEELRAYPIPDAAKRMSHPKPHHADIVVPLQLMTEEGVLTFFSTTTVFGTPVDVTLSELAIEAFFPADAETADALRRVAEQRQAAAEA</sequence>
<dbReference type="CDD" id="cd00093">
    <property type="entry name" value="HTH_XRE"/>
    <property type="match status" value="1"/>
</dbReference>
<proteinExistence type="predicted"/>
<dbReference type="SMART" id="SM00530">
    <property type="entry name" value="HTH_XRE"/>
    <property type="match status" value="1"/>
</dbReference>
<organism evidence="2 3">
    <name type="scientific">Microvirga vignae</name>
    <dbReference type="NCBI Taxonomy" id="1225564"/>
    <lineage>
        <taxon>Bacteria</taxon>
        <taxon>Pseudomonadati</taxon>
        <taxon>Pseudomonadota</taxon>
        <taxon>Alphaproteobacteria</taxon>
        <taxon>Hyphomicrobiales</taxon>
        <taxon>Methylobacteriaceae</taxon>
        <taxon>Microvirga</taxon>
    </lineage>
</organism>
<dbReference type="InterPro" id="IPR001387">
    <property type="entry name" value="Cro/C1-type_HTH"/>
</dbReference>
<dbReference type="GO" id="GO:0003677">
    <property type="term" value="F:DNA binding"/>
    <property type="evidence" value="ECO:0007669"/>
    <property type="project" value="InterPro"/>
</dbReference>
<evidence type="ECO:0000313" key="3">
    <source>
        <dbReference type="Proteomes" id="UP000035489"/>
    </source>
</evidence>
<dbReference type="Pfam" id="PF17765">
    <property type="entry name" value="MLTR_LBD"/>
    <property type="match status" value="1"/>
</dbReference>
<keyword evidence="3" id="KW-1185">Reference proteome</keyword>
<dbReference type="InterPro" id="IPR041413">
    <property type="entry name" value="MLTR_LBD"/>
</dbReference>
<dbReference type="STRING" id="1225564.AA309_10485"/>
<evidence type="ECO:0000259" key="1">
    <source>
        <dbReference type="PROSITE" id="PS50943"/>
    </source>
</evidence>
<evidence type="ECO:0000313" key="2">
    <source>
        <dbReference type="EMBL" id="KLK93218.1"/>
    </source>
</evidence>
<accession>A0A0H1RDD6</accession>
<dbReference type="PATRIC" id="fig|1225564.3.peg.2754"/>
<dbReference type="EMBL" id="LCYG01000022">
    <property type="protein sequence ID" value="KLK93218.1"/>
    <property type="molecule type" value="Genomic_DNA"/>
</dbReference>
<gene>
    <name evidence="2" type="ORF">AA309_10485</name>
</gene>
<dbReference type="Pfam" id="PF01381">
    <property type="entry name" value="HTH_3"/>
    <property type="match status" value="1"/>
</dbReference>
<name>A0A0H1RDD6_9HYPH</name>
<dbReference type="RefSeq" id="WP_047188977.1">
    <property type="nucleotide sequence ID" value="NZ_LCYG01000022.1"/>
</dbReference>
<dbReference type="AlphaFoldDB" id="A0A0H1RDD6"/>
<dbReference type="InterPro" id="IPR010982">
    <property type="entry name" value="Lambda_DNA-bd_dom_sf"/>
</dbReference>
<feature type="domain" description="HTH cro/C1-type" evidence="1">
    <location>
        <begin position="18"/>
        <end position="72"/>
    </location>
</feature>
<dbReference type="PANTHER" id="PTHR35010:SF4">
    <property type="entry name" value="BLL5781 PROTEIN"/>
    <property type="match status" value="1"/>
</dbReference>
<comment type="caution">
    <text evidence="2">The sequence shown here is derived from an EMBL/GenBank/DDBJ whole genome shotgun (WGS) entry which is preliminary data.</text>
</comment>
<dbReference type="PANTHER" id="PTHR35010">
    <property type="entry name" value="BLL4672 PROTEIN-RELATED"/>
    <property type="match status" value="1"/>
</dbReference>
<dbReference type="Gene3D" id="1.10.260.40">
    <property type="entry name" value="lambda repressor-like DNA-binding domains"/>
    <property type="match status" value="1"/>
</dbReference>
<dbReference type="Gene3D" id="3.30.450.180">
    <property type="match status" value="1"/>
</dbReference>
<reference evidence="2 3" key="1">
    <citation type="submission" date="2015-05" db="EMBL/GenBank/DDBJ databases">
        <title>Draft genome sequence of Microvirga vignae strain BR3299, a novel nitrogen fixing bacteria isolated from Brazil semi-aired region.</title>
        <authorList>
            <person name="Zilli J.E."/>
            <person name="Passos S.R."/>
            <person name="Leite J."/>
            <person name="Baldani J.I."/>
            <person name="Xavier G.R."/>
            <person name="Rumjaneck N.G."/>
            <person name="Simoes-Araujo J.L."/>
        </authorList>
    </citation>
    <scope>NUCLEOTIDE SEQUENCE [LARGE SCALE GENOMIC DNA]</scope>
    <source>
        <strain evidence="2 3">BR3299</strain>
    </source>
</reference>
<protein>
    <submittedName>
        <fullName evidence="2">XRE family transcriptional regulator</fullName>
    </submittedName>
</protein>
<dbReference type="Proteomes" id="UP000035489">
    <property type="component" value="Unassembled WGS sequence"/>
</dbReference>
<dbReference type="PROSITE" id="PS50943">
    <property type="entry name" value="HTH_CROC1"/>
    <property type="match status" value="1"/>
</dbReference>